<evidence type="ECO:0000256" key="1">
    <source>
        <dbReference type="SAM" id="MobiDB-lite"/>
    </source>
</evidence>
<gene>
    <name evidence="2" type="ORF">MAM1_0029d02323</name>
</gene>
<dbReference type="EMBL" id="DF836318">
    <property type="protein sequence ID" value="GAN02874.1"/>
    <property type="molecule type" value="Genomic_DNA"/>
</dbReference>
<evidence type="ECO:0000313" key="3">
    <source>
        <dbReference type="Proteomes" id="UP000053815"/>
    </source>
</evidence>
<organism evidence="2">
    <name type="scientific">Mucor ambiguus</name>
    <dbReference type="NCBI Taxonomy" id="91626"/>
    <lineage>
        <taxon>Eukaryota</taxon>
        <taxon>Fungi</taxon>
        <taxon>Fungi incertae sedis</taxon>
        <taxon>Mucoromycota</taxon>
        <taxon>Mucoromycotina</taxon>
        <taxon>Mucoromycetes</taxon>
        <taxon>Mucorales</taxon>
        <taxon>Mucorineae</taxon>
        <taxon>Mucoraceae</taxon>
        <taxon>Mucor</taxon>
    </lineage>
</organism>
<protein>
    <submittedName>
        <fullName evidence="2">Uncharacterized protein</fullName>
    </submittedName>
</protein>
<reference evidence="2" key="1">
    <citation type="submission" date="2014-09" db="EMBL/GenBank/DDBJ databases">
        <title>Draft genome sequence of an oleaginous Mucoromycotina fungus Mucor ambiguus NBRC6742.</title>
        <authorList>
            <person name="Takeda I."/>
            <person name="Yamane N."/>
            <person name="Morita T."/>
            <person name="Tamano K."/>
            <person name="Machida M."/>
            <person name="Baker S."/>
            <person name="Koike H."/>
        </authorList>
    </citation>
    <scope>NUCLEOTIDE SEQUENCE</scope>
    <source>
        <strain evidence="2">NBRC 6742</strain>
    </source>
</reference>
<dbReference type="AlphaFoldDB" id="A0A0C9M7E4"/>
<sequence>MPLNIDTSVFFKDKHEGDAADSKDDGNGNGIANKVETGVSINGDAEQEATDDAALPPTAKHIEMWVHLRPGL</sequence>
<name>A0A0C9M7E4_9FUNG</name>
<feature type="compositionally biased region" description="Basic and acidic residues" evidence="1">
    <location>
        <begin position="11"/>
        <end position="26"/>
    </location>
</feature>
<dbReference type="Proteomes" id="UP000053815">
    <property type="component" value="Unassembled WGS sequence"/>
</dbReference>
<proteinExistence type="predicted"/>
<feature type="region of interest" description="Disordered" evidence="1">
    <location>
        <begin position="1"/>
        <end position="35"/>
    </location>
</feature>
<keyword evidence="3" id="KW-1185">Reference proteome</keyword>
<accession>A0A0C9M7E4</accession>
<evidence type="ECO:0000313" key="2">
    <source>
        <dbReference type="EMBL" id="GAN02874.1"/>
    </source>
</evidence>